<dbReference type="AlphaFoldDB" id="A0AAD7N8Y2"/>
<sequence length="275" mass="31779">MDVAAVTLPTELERIIFELAAWQSRETIFTLILVAKKVCAWIEPELYRVLVFKLHERAVRMLQSKPPEFLRQHVHHLALFGTLERVNVAQILSTCTNIRNLALWTGDTYPELVPLLCKLTNLQRLSIDLFDLFGGEIQLRIPPWEELPFFGHITHLDVFGSIPPNLWPVFAMLPRLTHLCFSDTYLPDLIRAAFGLCERLELLVVLWTYHGHSHVQEGQSEITDPRLCIISCAMIYEDWELGARGKADFWQQGEEMVEMKRRRITAFAEGSQIDD</sequence>
<keyword evidence="2" id="KW-1185">Reference proteome</keyword>
<proteinExistence type="predicted"/>
<gene>
    <name evidence="1" type="ORF">B0H16DRAFT_1550895</name>
</gene>
<reference evidence="1" key="1">
    <citation type="submission" date="2023-03" db="EMBL/GenBank/DDBJ databases">
        <title>Massive genome expansion in bonnet fungi (Mycena s.s.) driven by repeated elements and novel gene families across ecological guilds.</title>
        <authorList>
            <consortium name="Lawrence Berkeley National Laboratory"/>
            <person name="Harder C.B."/>
            <person name="Miyauchi S."/>
            <person name="Viragh M."/>
            <person name="Kuo A."/>
            <person name="Thoen E."/>
            <person name="Andreopoulos B."/>
            <person name="Lu D."/>
            <person name="Skrede I."/>
            <person name="Drula E."/>
            <person name="Henrissat B."/>
            <person name="Morin E."/>
            <person name="Kohler A."/>
            <person name="Barry K."/>
            <person name="LaButti K."/>
            <person name="Morin E."/>
            <person name="Salamov A."/>
            <person name="Lipzen A."/>
            <person name="Mereny Z."/>
            <person name="Hegedus B."/>
            <person name="Baldrian P."/>
            <person name="Stursova M."/>
            <person name="Weitz H."/>
            <person name="Taylor A."/>
            <person name="Grigoriev I.V."/>
            <person name="Nagy L.G."/>
            <person name="Martin F."/>
            <person name="Kauserud H."/>
        </authorList>
    </citation>
    <scope>NUCLEOTIDE SEQUENCE</scope>
    <source>
        <strain evidence="1">CBHHK182m</strain>
    </source>
</reference>
<dbReference type="Gene3D" id="3.80.10.10">
    <property type="entry name" value="Ribonuclease Inhibitor"/>
    <property type="match status" value="1"/>
</dbReference>
<dbReference type="SUPFAM" id="SSF52047">
    <property type="entry name" value="RNI-like"/>
    <property type="match status" value="1"/>
</dbReference>
<accession>A0AAD7N8Y2</accession>
<comment type="caution">
    <text evidence="1">The sequence shown here is derived from an EMBL/GenBank/DDBJ whole genome shotgun (WGS) entry which is preliminary data.</text>
</comment>
<evidence type="ECO:0000313" key="1">
    <source>
        <dbReference type="EMBL" id="KAJ7749613.1"/>
    </source>
</evidence>
<name>A0AAD7N8Y2_9AGAR</name>
<evidence type="ECO:0000313" key="2">
    <source>
        <dbReference type="Proteomes" id="UP001215598"/>
    </source>
</evidence>
<organism evidence="1 2">
    <name type="scientific">Mycena metata</name>
    <dbReference type="NCBI Taxonomy" id="1033252"/>
    <lineage>
        <taxon>Eukaryota</taxon>
        <taxon>Fungi</taxon>
        <taxon>Dikarya</taxon>
        <taxon>Basidiomycota</taxon>
        <taxon>Agaricomycotina</taxon>
        <taxon>Agaricomycetes</taxon>
        <taxon>Agaricomycetidae</taxon>
        <taxon>Agaricales</taxon>
        <taxon>Marasmiineae</taxon>
        <taxon>Mycenaceae</taxon>
        <taxon>Mycena</taxon>
    </lineage>
</organism>
<dbReference type="Proteomes" id="UP001215598">
    <property type="component" value="Unassembled WGS sequence"/>
</dbReference>
<dbReference type="InterPro" id="IPR032675">
    <property type="entry name" value="LRR_dom_sf"/>
</dbReference>
<protein>
    <submittedName>
        <fullName evidence="1">Uncharacterized protein</fullName>
    </submittedName>
</protein>
<dbReference type="EMBL" id="JARKIB010000068">
    <property type="protein sequence ID" value="KAJ7749613.1"/>
    <property type="molecule type" value="Genomic_DNA"/>
</dbReference>